<dbReference type="InterPro" id="IPR023214">
    <property type="entry name" value="HAD_sf"/>
</dbReference>
<proteinExistence type="predicted"/>
<evidence type="ECO:0000313" key="2">
    <source>
        <dbReference type="EMBL" id="GHP10801.1"/>
    </source>
</evidence>
<reference evidence="2" key="1">
    <citation type="submission" date="2020-10" db="EMBL/GenBank/DDBJ databases">
        <title>Unveiling of a novel bifunctional photoreceptor, Dualchrome1, isolated from a cosmopolitan green alga.</title>
        <authorList>
            <person name="Suzuki S."/>
            <person name="Kawachi M."/>
        </authorList>
    </citation>
    <scope>NUCLEOTIDE SEQUENCE</scope>
    <source>
        <strain evidence="2">NIES 2893</strain>
    </source>
</reference>
<feature type="compositionally biased region" description="Polar residues" evidence="1">
    <location>
        <begin position="111"/>
        <end position="126"/>
    </location>
</feature>
<accession>A0A830HZE6</accession>
<sequence>MVALPQSVSHSSSSMARRGAFQQRLHVPLTHVRCVRGVPPCGASHMCASEPFPGKPHILPLKSALSVGRPSVYRSSQPIGQHSVVCRASSSQNNNLGGNSENENDAPGENPNMQPEMQPEATQQKPSRPPAVAEPESADTGAAAPPPVCDAAVLIEVDSCLFDLHRDGHRVAFIEALKKHKVPHSALNAQLYSDLMHRGGGTGEGLLSVYFKVIGWGNADDAERHELVHAIHETKIDVFSNMVLKRRIPLRVGAGDFLKELVADNVKFALVPATASHPREGVALAALDAIAEECGLDVANATAVVGGFPTNDGGDDEYGFLDDDEEVDNAGIPLDFEKALEREAAKRRSSKAYEMLNAVSQLQGVGADASLLANLSGGSAASIAVDEKVLGMTANLILGVGCARSAYVGAAQGSASKARSAGIMPVILRTSASMQAQFSRKAAYAVYDSYGAGGGLTWRRLKGLLDKHGGKLDEQQ</sequence>
<dbReference type="AlphaFoldDB" id="A0A830HZE6"/>
<dbReference type="OrthoDB" id="545219at2759"/>
<evidence type="ECO:0000256" key="1">
    <source>
        <dbReference type="SAM" id="MobiDB-lite"/>
    </source>
</evidence>
<dbReference type="Gene3D" id="1.10.150.240">
    <property type="entry name" value="Putative phosphatase, domain 2"/>
    <property type="match status" value="1"/>
</dbReference>
<comment type="caution">
    <text evidence="2">The sequence shown here is derived from an EMBL/GenBank/DDBJ whole genome shotgun (WGS) entry which is preliminary data.</text>
</comment>
<dbReference type="Proteomes" id="UP000660262">
    <property type="component" value="Unassembled WGS sequence"/>
</dbReference>
<dbReference type="InterPro" id="IPR044999">
    <property type="entry name" value="CbbY-like"/>
</dbReference>
<dbReference type="Gene3D" id="3.40.50.1000">
    <property type="entry name" value="HAD superfamily/HAD-like"/>
    <property type="match status" value="1"/>
</dbReference>
<dbReference type="GO" id="GO:0016787">
    <property type="term" value="F:hydrolase activity"/>
    <property type="evidence" value="ECO:0007669"/>
    <property type="project" value="InterPro"/>
</dbReference>
<organism evidence="2 3">
    <name type="scientific">Pycnococcus provasolii</name>
    <dbReference type="NCBI Taxonomy" id="41880"/>
    <lineage>
        <taxon>Eukaryota</taxon>
        <taxon>Viridiplantae</taxon>
        <taxon>Chlorophyta</taxon>
        <taxon>Pseudoscourfieldiophyceae</taxon>
        <taxon>Pseudoscourfieldiales</taxon>
        <taxon>Pycnococcaceae</taxon>
        <taxon>Pycnococcus</taxon>
    </lineage>
</organism>
<protein>
    <submittedName>
        <fullName evidence="2">Uncharacterized protein</fullName>
    </submittedName>
</protein>
<gene>
    <name evidence="2" type="ORF">PPROV_000953200</name>
</gene>
<feature type="compositionally biased region" description="Low complexity" evidence="1">
    <location>
        <begin position="89"/>
        <end position="101"/>
    </location>
</feature>
<name>A0A830HZE6_9CHLO</name>
<dbReference type="PANTHER" id="PTHR42896:SF2">
    <property type="entry name" value="CBBY-LIKE PROTEIN"/>
    <property type="match status" value="1"/>
</dbReference>
<evidence type="ECO:0000313" key="3">
    <source>
        <dbReference type="Proteomes" id="UP000660262"/>
    </source>
</evidence>
<feature type="region of interest" description="Disordered" evidence="1">
    <location>
        <begin position="86"/>
        <end position="144"/>
    </location>
</feature>
<dbReference type="InterPro" id="IPR023198">
    <property type="entry name" value="PGP-like_dom2"/>
</dbReference>
<keyword evidence="3" id="KW-1185">Reference proteome</keyword>
<dbReference type="PANTHER" id="PTHR42896">
    <property type="entry name" value="XYLULOSE-1,5-BISPHOSPHATE (XUBP) PHOSPHATASE"/>
    <property type="match status" value="1"/>
</dbReference>
<dbReference type="EMBL" id="BNJQ01000031">
    <property type="protein sequence ID" value="GHP10801.1"/>
    <property type="molecule type" value="Genomic_DNA"/>
</dbReference>